<name>A0A6P2RPS3_BURL3</name>
<sequence length="90" mass="8652">MAGVESPPAREIASSTRPTSDSAVWVEAGGAAGGLPAEGVDGAPVPGVPTCEVAPPPAGADTVPVSRLSRRLASSAAATESIPVMIGACS</sequence>
<dbReference type="AlphaFoldDB" id="A0A6P2RPS3"/>
<feature type="region of interest" description="Disordered" evidence="1">
    <location>
        <begin position="1"/>
        <end position="23"/>
    </location>
</feature>
<feature type="compositionally biased region" description="Polar residues" evidence="1">
    <location>
        <begin position="13"/>
        <end position="22"/>
    </location>
</feature>
<dbReference type="EMBL" id="CABVPU010000041">
    <property type="protein sequence ID" value="VWC38726.1"/>
    <property type="molecule type" value="Genomic_DNA"/>
</dbReference>
<organism evidence="2 3">
    <name type="scientific">Burkholderia lata (strain ATCC 17760 / DSM 23089 / LMG 22485 / NCIMB 9086 / R18194 / 383)</name>
    <dbReference type="NCBI Taxonomy" id="482957"/>
    <lineage>
        <taxon>Bacteria</taxon>
        <taxon>Pseudomonadati</taxon>
        <taxon>Pseudomonadota</taxon>
        <taxon>Betaproteobacteria</taxon>
        <taxon>Burkholderiales</taxon>
        <taxon>Burkholderiaceae</taxon>
        <taxon>Burkholderia</taxon>
        <taxon>Burkholderia cepacia complex</taxon>
    </lineage>
</organism>
<dbReference type="Proteomes" id="UP000494174">
    <property type="component" value="Unassembled WGS sequence"/>
</dbReference>
<evidence type="ECO:0000313" key="3">
    <source>
        <dbReference type="Proteomes" id="UP000494174"/>
    </source>
</evidence>
<evidence type="ECO:0000313" key="2">
    <source>
        <dbReference type="EMBL" id="VWC38726.1"/>
    </source>
</evidence>
<evidence type="ECO:0000256" key="1">
    <source>
        <dbReference type="SAM" id="MobiDB-lite"/>
    </source>
</evidence>
<proteinExistence type="predicted"/>
<protein>
    <submittedName>
        <fullName evidence="2">Uncharacterized protein</fullName>
    </submittedName>
</protein>
<gene>
    <name evidence="2" type="ORF">BLA15945_06902</name>
</gene>
<accession>A0A6P2RPS3</accession>
<reference evidence="2 3" key="1">
    <citation type="submission" date="2019-09" db="EMBL/GenBank/DDBJ databases">
        <authorList>
            <person name="Depoorter E."/>
        </authorList>
    </citation>
    <scope>NUCLEOTIDE SEQUENCE [LARGE SCALE GENOMIC DNA]</scope>
    <source>
        <strain evidence="2">R-15945</strain>
    </source>
</reference>